<protein>
    <recommendedName>
        <fullName evidence="3">Mos1 transposase HTH domain-containing protein</fullName>
    </recommendedName>
</protein>
<gene>
    <name evidence="1" type="ORF">WN51_04952</name>
</gene>
<dbReference type="Proteomes" id="UP000053105">
    <property type="component" value="Unassembled WGS sequence"/>
</dbReference>
<dbReference type="EMBL" id="KQ435883">
    <property type="protein sequence ID" value="KOX69670.1"/>
    <property type="molecule type" value="Genomic_DNA"/>
</dbReference>
<organism evidence="1 2">
    <name type="scientific">Melipona quadrifasciata</name>
    <dbReference type="NCBI Taxonomy" id="166423"/>
    <lineage>
        <taxon>Eukaryota</taxon>
        <taxon>Metazoa</taxon>
        <taxon>Ecdysozoa</taxon>
        <taxon>Arthropoda</taxon>
        <taxon>Hexapoda</taxon>
        <taxon>Insecta</taxon>
        <taxon>Pterygota</taxon>
        <taxon>Neoptera</taxon>
        <taxon>Endopterygota</taxon>
        <taxon>Hymenoptera</taxon>
        <taxon>Apocrita</taxon>
        <taxon>Aculeata</taxon>
        <taxon>Apoidea</taxon>
        <taxon>Anthophila</taxon>
        <taxon>Apidae</taxon>
        <taxon>Melipona</taxon>
    </lineage>
</organism>
<evidence type="ECO:0000313" key="1">
    <source>
        <dbReference type="EMBL" id="KOX69670.1"/>
    </source>
</evidence>
<evidence type="ECO:0000313" key="2">
    <source>
        <dbReference type="Proteomes" id="UP000053105"/>
    </source>
</evidence>
<name>A0A0M8ZRK0_9HYME</name>
<evidence type="ECO:0008006" key="3">
    <source>
        <dbReference type="Google" id="ProtNLM"/>
    </source>
</evidence>
<accession>A0A0M8ZRK0</accession>
<dbReference type="AlphaFoldDB" id="A0A0M8ZRK0"/>
<keyword evidence="2" id="KW-1185">Reference proteome</keyword>
<reference evidence="1 2" key="1">
    <citation type="submission" date="2015-07" db="EMBL/GenBank/DDBJ databases">
        <title>The genome of Melipona quadrifasciata.</title>
        <authorList>
            <person name="Pan H."/>
            <person name="Kapheim K."/>
        </authorList>
    </citation>
    <scope>NUCLEOTIDE SEQUENCE [LARGE SCALE GENOMIC DNA]</scope>
    <source>
        <strain evidence="1">0111107301</strain>
        <tissue evidence="1">Whole body</tissue>
    </source>
</reference>
<dbReference type="OrthoDB" id="8056906at2759"/>
<sequence>MSEIKEGNRYILKFYYEKKGRTLAAIKIFDVYKHDAVSVHAAQSWFKDRHVSSYDIGKRLNVDYKTVLNHLQKAGYKRKLDV</sequence>
<proteinExistence type="predicted"/>